<dbReference type="Proteomes" id="UP000735592">
    <property type="component" value="Unassembled WGS sequence"/>
</dbReference>
<comment type="caution">
    <text evidence="2">The sequence shown here is derived from an EMBL/GenBank/DDBJ whole genome shotgun (WGS) entry which is preliminary data.</text>
</comment>
<sequence length="583" mass="62697">MSALWSSIPLSQWLVPLAVVLTGMVSAALYLRRHQQINAALVLLAALALALTLAGLRLPAGAAAPVVIQSDAPAAVTATQLQRVAAASAVELRGDGLRDAEWRDVPARPLQWTPKAADLLWLDFPRTLALGRQFTLTVRRGEAQAGWRLQLLAENHQVLADSGPAAKAGTTQSVQWLPPVAEAMVLQARILDAAGKVQAQGPLPLQVREATPLQVRGLFDAPSFDARSLNQLLVDGGALVDWNVTLGKAIARQEAAREALTAPNLLFADAAYIEHLAPAARSALLAQVRQGVPLVVLGANAADTALWQREFGLHLQAQSATTEKEDMRQFALAGTQLALAPAPWNPAGQSAGWSVLAQDDRKQPWLWQRELQRGRVIWLGLTEWHRYAISAPQALAAWWQVALDTIALPSKGKLAWQLDDPMPLAGLRSELCVQGAPAGAMLQVEGLSQQPLQRRRDKADAACAAVWPAQAGWLTMTLGGTQEAERLYVYGPNDWPAWQRALRRDATVRYAARHTPQGMAQAQPMTSASPALAATSAQQAAPATTALLPIASSGLLFIACMLVLWWREQFNPAATAARRPEPA</sequence>
<evidence type="ECO:0000313" key="3">
    <source>
        <dbReference type="Proteomes" id="UP000735592"/>
    </source>
</evidence>
<feature type="transmembrane region" description="Helical" evidence="1">
    <location>
        <begin position="546"/>
        <end position="566"/>
    </location>
</feature>
<keyword evidence="3" id="KW-1185">Reference proteome</keyword>
<keyword evidence="1" id="KW-0812">Transmembrane</keyword>
<reference evidence="2 3" key="1">
    <citation type="submission" date="2019-11" db="EMBL/GenBank/DDBJ databases">
        <title>Type strains purchased from KCTC, JCM and DSMZ.</title>
        <authorList>
            <person name="Lu H."/>
        </authorList>
    </citation>
    <scope>NUCLEOTIDE SEQUENCE [LARGE SCALE GENOMIC DNA]</scope>
    <source>
        <strain evidence="2 3">DSM 103461</strain>
    </source>
</reference>
<evidence type="ECO:0000313" key="2">
    <source>
        <dbReference type="EMBL" id="MTW35324.1"/>
    </source>
</evidence>
<keyword evidence="1" id="KW-0472">Membrane</keyword>
<organism evidence="2 3">
    <name type="scientific">Pseudoduganella danionis</name>
    <dbReference type="NCBI Taxonomy" id="1890295"/>
    <lineage>
        <taxon>Bacteria</taxon>
        <taxon>Pseudomonadati</taxon>
        <taxon>Pseudomonadota</taxon>
        <taxon>Betaproteobacteria</taxon>
        <taxon>Burkholderiales</taxon>
        <taxon>Oxalobacteraceae</taxon>
        <taxon>Telluria group</taxon>
        <taxon>Pseudoduganella</taxon>
    </lineage>
</organism>
<accession>A0ABW9SYI1</accession>
<dbReference type="EMBL" id="WNKW01000010">
    <property type="protein sequence ID" value="MTW35324.1"/>
    <property type="molecule type" value="Genomic_DNA"/>
</dbReference>
<proteinExistence type="predicted"/>
<gene>
    <name evidence="2" type="ORF">GM655_21230</name>
</gene>
<protein>
    <recommendedName>
        <fullName evidence="4">Transmembrane protein</fullName>
    </recommendedName>
</protein>
<feature type="transmembrane region" description="Helical" evidence="1">
    <location>
        <begin position="38"/>
        <end position="58"/>
    </location>
</feature>
<feature type="transmembrane region" description="Helical" evidence="1">
    <location>
        <begin position="12"/>
        <end position="31"/>
    </location>
</feature>
<keyword evidence="1" id="KW-1133">Transmembrane helix</keyword>
<name>A0ABW9SYI1_9BURK</name>
<evidence type="ECO:0008006" key="4">
    <source>
        <dbReference type="Google" id="ProtNLM"/>
    </source>
</evidence>
<evidence type="ECO:0000256" key="1">
    <source>
        <dbReference type="SAM" id="Phobius"/>
    </source>
</evidence>